<comment type="caution">
    <text evidence="2">The sequence shown here is derived from an EMBL/GenBank/DDBJ whole genome shotgun (WGS) entry which is preliminary data.</text>
</comment>
<dbReference type="AlphaFoldDB" id="A0A511WUH5"/>
<evidence type="ECO:0000313" key="2">
    <source>
        <dbReference type="EMBL" id="GEN54806.1"/>
    </source>
</evidence>
<protein>
    <submittedName>
        <fullName evidence="2">Uncharacterized protein</fullName>
    </submittedName>
</protein>
<name>A0A511WUH5_9BACI</name>
<keyword evidence="1" id="KW-0812">Transmembrane</keyword>
<evidence type="ECO:0000256" key="1">
    <source>
        <dbReference type="SAM" id="Phobius"/>
    </source>
</evidence>
<dbReference type="EMBL" id="BJYD01000027">
    <property type="protein sequence ID" value="GEN54806.1"/>
    <property type="molecule type" value="Genomic_DNA"/>
</dbReference>
<sequence>MKKVLEDDVVFHLVIAIVGLVSGILHFLFKWSFYADHEYLTSGLWFVSGAFVIYVSCIFVFGYQKKANAGNKEME</sequence>
<dbReference type="OrthoDB" id="2971690at2"/>
<dbReference type="Proteomes" id="UP000321886">
    <property type="component" value="Unassembled WGS sequence"/>
</dbReference>
<proteinExistence type="predicted"/>
<accession>A0A511WUH5</accession>
<keyword evidence="1" id="KW-0472">Membrane</keyword>
<dbReference type="RefSeq" id="WP_146817725.1">
    <property type="nucleotide sequence ID" value="NZ_BJYD01000027.1"/>
</dbReference>
<reference evidence="2 3" key="1">
    <citation type="submission" date="2019-07" db="EMBL/GenBank/DDBJ databases">
        <title>Whole genome shotgun sequence of Halobacillus faecis NBRC 103569.</title>
        <authorList>
            <person name="Hosoyama A."/>
            <person name="Uohara A."/>
            <person name="Ohji S."/>
            <person name="Ichikawa N."/>
        </authorList>
    </citation>
    <scope>NUCLEOTIDE SEQUENCE [LARGE SCALE GENOMIC DNA]</scope>
    <source>
        <strain evidence="2 3">NBRC 103569</strain>
    </source>
</reference>
<organism evidence="2 3">
    <name type="scientific">Halobacillus faecis</name>
    <dbReference type="NCBI Taxonomy" id="360184"/>
    <lineage>
        <taxon>Bacteria</taxon>
        <taxon>Bacillati</taxon>
        <taxon>Bacillota</taxon>
        <taxon>Bacilli</taxon>
        <taxon>Bacillales</taxon>
        <taxon>Bacillaceae</taxon>
        <taxon>Halobacillus</taxon>
    </lineage>
</organism>
<keyword evidence="1" id="KW-1133">Transmembrane helix</keyword>
<feature type="transmembrane region" description="Helical" evidence="1">
    <location>
        <begin position="44"/>
        <end position="63"/>
    </location>
</feature>
<evidence type="ECO:0000313" key="3">
    <source>
        <dbReference type="Proteomes" id="UP000321886"/>
    </source>
</evidence>
<keyword evidence="3" id="KW-1185">Reference proteome</keyword>
<feature type="transmembrane region" description="Helical" evidence="1">
    <location>
        <begin position="9"/>
        <end position="29"/>
    </location>
</feature>
<gene>
    <name evidence="2" type="ORF">HFA01_30680</name>
</gene>